<dbReference type="InterPro" id="IPR029030">
    <property type="entry name" value="Caspase-like_dom_sf"/>
</dbReference>
<feature type="domain" description="Gingipain" evidence="2">
    <location>
        <begin position="543"/>
        <end position="920"/>
    </location>
</feature>
<proteinExistence type="predicted"/>
<evidence type="ECO:0000256" key="1">
    <source>
        <dbReference type="ARBA" id="ARBA00022729"/>
    </source>
</evidence>
<reference evidence="3 4" key="1">
    <citation type="submission" date="2019-07" db="EMBL/GenBank/DDBJ databases">
        <title>Seonamhaeicola sp. W255 draft genome.</title>
        <authorList>
            <person name="Zhang X.-Y."/>
            <person name="Zhang R."/>
            <person name="Zhong Y.-L."/>
            <person name="Du Z.-J."/>
        </authorList>
    </citation>
    <scope>NUCLEOTIDE SEQUENCE [LARGE SCALE GENOMIC DNA]</scope>
    <source>
        <strain evidence="3 4">W255</strain>
    </source>
</reference>
<dbReference type="CDD" id="cd02258">
    <property type="entry name" value="Peptidase_C25_N"/>
    <property type="match status" value="1"/>
</dbReference>
<evidence type="ECO:0000313" key="4">
    <source>
        <dbReference type="Proteomes" id="UP000295814"/>
    </source>
</evidence>
<evidence type="ECO:0000259" key="2">
    <source>
        <dbReference type="Pfam" id="PF01364"/>
    </source>
</evidence>
<sequence>MKKKYLLVFLITSMFGFSQQKQYNLDWDGVKTISGSNFKLEIPSFNTHHFSYSFDEGLLFTDQWEANGMINETSASVSNVSYETISKNELKDIDLTTIPNNLEYDLKNSIGRNKTFAFFQLSPIIKDASGNYKKVTSFQLNYSSGFGSKVRLNRKGFNASKVITNSVLNSGEWYRFYVDTTGVFKLSKAFLQRLGVNVNSVDPRNIKVYGNGGRMIPYANSEPYPFDIMENAIKFVGEADGVFDNDDYILFYAQGPKEYNQESNTHINCYTDKTYYFINIGPGQGKRIQPFSQPNGAIDMQINNYDDYQFYEVDQHNIAFLGRRWFGDRFDIDTQKTFEFQMPDLVTSQPISLRVYVAAVSSTASSMGVSVNGNNVALLNMFGASGSILGSGNSYNGAVNVSAPTITVSLDYNNQGNPSALAYLDYISVEGKRALRFDGNQFQFKNNDVLTASGIGQYNITNASGISEIWDVTDIYNVTNYLNQDSVNNLSFTSLLGSLKKYVVVTPQDYFEPKFDAKTTISNQNIKGTIFQDSQGNFKDVDYIIVSPNNMLSQAERLAEINREQYNLNVKVLGLDEIYNEFSTGNQDVGAIRNMVKYVYDNASSTENRIKYLCLFGDGSFDYKDRIQNNTNIVPSWYSYNSFNLTSSFVSDDFYGMMDDNEGTMSTNNRLDIAVGRILADTPQRAKEMVDKIESYYTKESLGGWRNNFVVVSDDVDQDWEGLLQETTDNVGNLVTQEKPFINVVKIHSDAFQQETSAGGDRYPQVNNEFVNAVDNGALVVNYFGHGGEDGLAQERILSKTDVNGLRNFCKLNCFVTVTCEFTKFDNPFRETAGEFTYWNKQAGAIGLITTTRQIFVNFAITFNNILGQYLFSYSDNDTYSDYEYPTMAEALRLVKNDPSISNNSQRRLIFYIGDPAMKLAFPKPNIRLTRINDVPVTQATDTLKALSKVKLAGEVLDASGNLLSNYNGTVLTTIYDKPINRETLANDGTRLNGELVKLNFTTLGEIIFRGQASVTNGNFEFDFVVPKDIGIPVDYGRVSFYSKNEALTEDQAGATNNTIRIGGVNENAEEDNIGPVITLYMNDENFVSGGITNESPTLLAKLEDSNGINTASGIGHDIVAIIDGDETNPIILNDYYQTEIDNYQKGVVSFPFRDLKPGLHTLTLKAWDVYNNSSIAEIQFIVHDQDQELVINNVLNYPNPFVNYTEFWFNHNSSEALDVSIQIFTVSGKLVRTINGQTSGGFKSTSSLSRDLVWDGRDDFGDKIGKGVYIYKLTVRSPMLNKKVEKIEKLVIL</sequence>
<dbReference type="OrthoDB" id="9809780at2"/>
<dbReference type="Pfam" id="PF01364">
    <property type="entry name" value="Peptidase_C25"/>
    <property type="match status" value="1"/>
</dbReference>
<dbReference type="NCBIfam" id="NF033707">
    <property type="entry name" value="T9SS_sortase"/>
    <property type="match status" value="1"/>
</dbReference>
<dbReference type="InterPro" id="IPR029031">
    <property type="entry name" value="Gingipain_N_sf"/>
</dbReference>
<keyword evidence="1" id="KW-0732">Signal</keyword>
<dbReference type="Gene3D" id="3.40.50.10390">
    <property type="entry name" value="Gingipain r, domain 1"/>
    <property type="match status" value="1"/>
</dbReference>
<dbReference type="InterPro" id="IPR026444">
    <property type="entry name" value="Secre_tail"/>
</dbReference>
<dbReference type="SUPFAM" id="SSF52129">
    <property type="entry name" value="Caspase-like"/>
    <property type="match status" value="1"/>
</dbReference>
<dbReference type="GO" id="GO:0008234">
    <property type="term" value="F:cysteine-type peptidase activity"/>
    <property type="evidence" value="ECO:0007669"/>
    <property type="project" value="InterPro"/>
</dbReference>
<name>A0A562YBH6_9FLAO</name>
<comment type="caution">
    <text evidence="3">The sequence shown here is derived from an EMBL/GenBank/DDBJ whole genome shotgun (WGS) entry which is preliminary data.</text>
</comment>
<dbReference type="Gene3D" id="2.60.40.4070">
    <property type="match status" value="1"/>
</dbReference>
<gene>
    <name evidence="3" type="primary">porU</name>
    <name evidence="3" type="ORF">E1J38_011815</name>
</gene>
<dbReference type="GO" id="GO:0006508">
    <property type="term" value="P:proteolysis"/>
    <property type="evidence" value="ECO:0007669"/>
    <property type="project" value="InterPro"/>
</dbReference>
<dbReference type="Proteomes" id="UP000295814">
    <property type="component" value="Unassembled WGS sequence"/>
</dbReference>
<keyword evidence="4" id="KW-1185">Reference proteome</keyword>
<dbReference type="Gene3D" id="3.40.50.1460">
    <property type="match status" value="1"/>
</dbReference>
<accession>A0A562YBH6</accession>
<protein>
    <submittedName>
        <fullName evidence="3">Type IX secretion system sortase PorU</fullName>
    </submittedName>
</protein>
<dbReference type="NCBIfam" id="TIGR04183">
    <property type="entry name" value="Por_Secre_tail"/>
    <property type="match status" value="1"/>
</dbReference>
<dbReference type="EMBL" id="SMZJ02000007">
    <property type="protein sequence ID" value="TWO31757.1"/>
    <property type="molecule type" value="Genomic_DNA"/>
</dbReference>
<organism evidence="3 4">
    <name type="scientific">Seonamhaeicola sediminis</name>
    <dbReference type="NCBI Taxonomy" id="2528206"/>
    <lineage>
        <taxon>Bacteria</taxon>
        <taxon>Pseudomonadati</taxon>
        <taxon>Bacteroidota</taxon>
        <taxon>Flavobacteriia</taxon>
        <taxon>Flavobacteriales</taxon>
        <taxon>Flavobacteriaceae</taxon>
    </lineage>
</organism>
<dbReference type="InterPro" id="IPR001769">
    <property type="entry name" value="Gingipain"/>
</dbReference>
<evidence type="ECO:0000313" key="3">
    <source>
        <dbReference type="EMBL" id="TWO31757.1"/>
    </source>
</evidence>